<feature type="signal peptide" evidence="1">
    <location>
        <begin position="1"/>
        <end position="21"/>
    </location>
</feature>
<dbReference type="OrthoDB" id="5497549at2"/>
<dbReference type="RefSeq" id="WP_136934660.1">
    <property type="nucleotide sequence ID" value="NZ_SSMQ01000069.1"/>
</dbReference>
<dbReference type="PROSITE" id="PS51257">
    <property type="entry name" value="PROKAR_LIPOPROTEIN"/>
    <property type="match status" value="1"/>
</dbReference>
<reference evidence="2 3" key="1">
    <citation type="submission" date="2019-04" db="EMBL/GenBank/DDBJ databases">
        <authorList>
            <person name="Li Y."/>
            <person name="Wang J."/>
        </authorList>
    </citation>
    <scope>NUCLEOTIDE SEQUENCE [LARGE SCALE GENOMIC DNA]</scope>
    <source>
        <strain evidence="2 3">DSM 14668</strain>
    </source>
</reference>
<evidence type="ECO:0000313" key="2">
    <source>
        <dbReference type="EMBL" id="TKC98360.1"/>
    </source>
</evidence>
<feature type="chain" id="PRO_5020352633" evidence="1">
    <location>
        <begin position="22"/>
        <end position="446"/>
    </location>
</feature>
<name>A0A4U1IW25_9BACT</name>
<accession>A0A4U1IW25</accession>
<dbReference type="EMBL" id="SSMQ01000069">
    <property type="protein sequence ID" value="TKC98360.1"/>
    <property type="molecule type" value="Genomic_DNA"/>
</dbReference>
<keyword evidence="3" id="KW-1185">Reference proteome</keyword>
<protein>
    <submittedName>
        <fullName evidence="2">Uncharacterized protein</fullName>
    </submittedName>
</protein>
<keyword evidence="1" id="KW-0732">Signal</keyword>
<dbReference type="Proteomes" id="UP000309215">
    <property type="component" value="Unassembled WGS sequence"/>
</dbReference>
<organism evidence="2 3">
    <name type="scientific">Polyangium fumosum</name>
    <dbReference type="NCBI Taxonomy" id="889272"/>
    <lineage>
        <taxon>Bacteria</taxon>
        <taxon>Pseudomonadati</taxon>
        <taxon>Myxococcota</taxon>
        <taxon>Polyangia</taxon>
        <taxon>Polyangiales</taxon>
        <taxon>Polyangiaceae</taxon>
        <taxon>Polyangium</taxon>
    </lineage>
</organism>
<comment type="caution">
    <text evidence="2">The sequence shown here is derived from an EMBL/GenBank/DDBJ whole genome shotgun (WGS) entry which is preliminary data.</text>
</comment>
<dbReference type="AlphaFoldDB" id="A0A4U1IW25"/>
<gene>
    <name evidence="2" type="ORF">E8A74_41430</name>
</gene>
<evidence type="ECO:0000256" key="1">
    <source>
        <dbReference type="SAM" id="SignalP"/>
    </source>
</evidence>
<sequence length="446" mass="46039">MPPARLRFLAAALFVPSLALATASCGGPQVPPGGTPALSADVECPDPIGTIPRESCAEIADDFGSFDVSSSLKLAGASRGAEVRIEAIRAAADLAAKLKERRVALCESYNTCKTKPAEHAAEDQRLAGLMKELIDLWDARKFLNADDVVRFRAGVTKIAGKLDGTTAVPSADGGAPIVVKPAKKTVRGEALARIEGAGLKFAASDGNVTITSTAAGTHDALRAAAEELRGGGGRMRVRIFGSYTPSAAPLIAAGDELAIRFKYRATQAGELHVALRSLEDPDAVESTIVFRVAAGTGTESTTLTAAPGSSGFYVGIGARGAGNVEFDDVELVRQSAVIAAARAESASEPHLVSSCSTNKKKPLTGKASFLCESGDGDKLVLGQPKGHLYLALKTPAGERARIRTLSLEGGRSLDLNGKEDTELVIGLDGPGSTTIQSIELLPVGGD</sequence>
<proteinExistence type="predicted"/>
<evidence type="ECO:0000313" key="3">
    <source>
        <dbReference type="Proteomes" id="UP000309215"/>
    </source>
</evidence>